<dbReference type="Proteomes" id="UP001374535">
    <property type="component" value="Chromosome 6"/>
</dbReference>
<dbReference type="AlphaFoldDB" id="A0AAQ3NEF2"/>
<gene>
    <name evidence="2" type="ORF">V8G54_021586</name>
</gene>
<keyword evidence="3" id="KW-1185">Reference proteome</keyword>
<feature type="region of interest" description="Disordered" evidence="1">
    <location>
        <begin position="52"/>
        <end position="83"/>
    </location>
</feature>
<dbReference type="EMBL" id="CP144695">
    <property type="protein sequence ID" value="WVZ08240.1"/>
    <property type="molecule type" value="Genomic_DNA"/>
</dbReference>
<sequence>MQANNVNTISPVCDFCGGMHRNGECQATQQEEYVNVVGQQQNQFSTNLNANWRHQQTKPWSNPIQSNQPRPPYQYQAQHSNQGNKLSTLENALEEANYANFYLCGADF</sequence>
<accession>A0AAQ3NEF2</accession>
<proteinExistence type="predicted"/>
<organism evidence="2 3">
    <name type="scientific">Vigna mungo</name>
    <name type="common">Black gram</name>
    <name type="synonym">Phaseolus mungo</name>
    <dbReference type="NCBI Taxonomy" id="3915"/>
    <lineage>
        <taxon>Eukaryota</taxon>
        <taxon>Viridiplantae</taxon>
        <taxon>Streptophyta</taxon>
        <taxon>Embryophyta</taxon>
        <taxon>Tracheophyta</taxon>
        <taxon>Spermatophyta</taxon>
        <taxon>Magnoliopsida</taxon>
        <taxon>eudicotyledons</taxon>
        <taxon>Gunneridae</taxon>
        <taxon>Pentapetalae</taxon>
        <taxon>rosids</taxon>
        <taxon>fabids</taxon>
        <taxon>Fabales</taxon>
        <taxon>Fabaceae</taxon>
        <taxon>Papilionoideae</taxon>
        <taxon>50 kb inversion clade</taxon>
        <taxon>NPAAA clade</taxon>
        <taxon>indigoferoid/millettioid clade</taxon>
        <taxon>Phaseoleae</taxon>
        <taxon>Vigna</taxon>
    </lineage>
</organism>
<evidence type="ECO:0000313" key="3">
    <source>
        <dbReference type="Proteomes" id="UP001374535"/>
    </source>
</evidence>
<feature type="compositionally biased region" description="Polar residues" evidence="1">
    <location>
        <begin position="52"/>
        <end position="68"/>
    </location>
</feature>
<evidence type="ECO:0000313" key="2">
    <source>
        <dbReference type="EMBL" id="WVZ08240.1"/>
    </source>
</evidence>
<evidence type="ECO:0000256" key="1">
    <source>
        <dbReference type="SAM" id="MobiDB-lite"/>
    </source>
</evidence>
<protein>
    <submittedName>
        <fullName evidence="2">Uncharacterized protein</fullName>
    </submittedName>
</protein>
<reference evidence="2 3" key="1">
    <citation type="journal article" date="2023" name="Life. Sci Alliance">
        <title>Evolutionary insights into 3D genome organization and epigenetic landscape of Vigna mungo.</title>
        <authorList>
            <person name="Junaid A."/>
            <person name="Singh B."/>
            <person name="Bhatia S."/>
        </authorList>
    </citation>
    <scope>NUCLEOTIDE SEQUENCE [LARGE SCALE GENOMIC DNA]</scope>
    <source>
        <strain evidence="2">Urdbean</strain>
    </source>
</reference>
<name>A0AAQ3NEF2_VIGMU</name>